<dbReference type="AlphaFoldDB" id="A0A3P7MT96"/>
<evidence type="ECO:0000313" key="1">
    <source>
        <dbReference type="EMBL" id="VDN27073.1"/>
    </source>
</evidence>
<sequence length="136" mass="14783">MCAFLNPPLTFCDFLNLEPASDRAVSEGSTSIPEELALTNGLLSESARKLRRLYNAQYRRLGDYSPQSLNGEYSLRPSQVELQSAYSLVNDLVSLVATVPPGAVVSRQAIRQQLGICDLPLAEVDVQNPNEAVSAT</sequence>
<dbReference type="Proteomes" id="UP000281553">
    <property type="component" value="Unassembled WGS sequence"/>
</dbReference>
<dbReference type="OrthoDB" id="21648at2759"/>
<name>A0A3P7MT96_DIBLA</name>
<gene>
    <name evidence="1" type="ORF">DILT_LOCUS14935</name>
</gene>
<organism evidence="1 2">
    <name type="scientific">Dibothriocephalus latus</name>
    <name type="common">Fish tapeworm</name>
    <name type="synonym">Diphyllobothrium latum</name>
    <dbReference type="NCBI Taxonomy" id="60516"/>
    <lineage>
        <taxon>Eukaryota</taxon>
        <taxon>Metazoa</taxon>
        <taxon>Spiralia</taxon>
        <taxon>Lophotrochozoa</taxon>
        <taxon>Platyhelminthes</taxon>
        <taxon>Cestoda</taxon>
        <taxon>Eucestoda</taxon>
        <taxon>Diphyllobothriidea</taxon>
        <taxon>Diphyllobothriidae</taxon>
        <taxon>Dibothriocephalus</taxon>
    </lineage>
</organism>
<accession>A0A3P7MT96</accession>
<dbReference type="EMBL" id="UYRU01076549">
    <property type="protein sequence ID" value="VDN27073.1"/>
    <property type="molecule type" value="Genomic_DNA"/>
</dbReference>
<reference evidence="1 2" key="1">
    <citation type="submission" date="2018-11" db="EMBL/GenBank/DDBJ databases">
        <authorList>
            <consortium name="Pathogen Informatics"/>
        </authorList>
    </citation>
    <scope>NUCLEOTIDE SEQUENCE [LARGE SCALE GENOMIC DNA]</scope>
</reference>
<evidence type="ECO:0000313" key="2">
    <source>
        <dbReference type="Proteomes" id="UP000281553"/>
    </source>
</evidence>
<protein>
    <submittedName>
        <fullName evidence="1">Uncharacterized protein</fullName>
    </submittedName>
</protein>
<proteinExistence type="predicted"/>
<keyword evidence="2" id="KW-1185">Reference proteome</keyword>